<dbReference type="EMBL" id="JAGUCN010000051">
    <property type="protein sequence ID" value="MBS2214028.1"/>
    <property type="molecule type" value="Genomic_DNA"/>
</dbReference>
<keyword evidence="1" id="KW-1133">Transmembrane helix</keyword>
<evidence type="ECO:0000313" key="3">
    <source>
        <dbReference type="Proteomes" id="UP000721861"/>
    </source>
</evidence>
<protein>
    <recommendedName>
        <fullName evidence="4">PH domain-containing protein</fullName>
    </recommendedName>
</protein>
<sequence>MSQNTIKPYFTLRGQNYYRYLAIFLLIGLILLSLYLIKVIDYIALTITLPAILGLLFIRFPKLLLYDDRFVVEKKGLIRKFNDYDIFKYSELKTVSYSKGYTNWVELIIMTLLGAAGYGGFSKPDRMTIKTINDDITVYYRFGTRKKFKNTVKEIYKKKPSH</sequence>
<feature type="transmembrane region" description="Helical" evidence="1">
    <location>
        <begin position="42"/>
        <end position="60"/>
    </location>
</feature>
<name>A0ABS5KIL6_9BACT</name>
<accession>A0ABS5KIL6</accession>
<proteinExistence type="predicted"/>
<gene>
    <name evidence="2" type="ORF">KEM09_21650</name>
</gene>
<keyword evidence="3" id="KW-1185">Reference proteome</keyword>
<evidence type="ECO:0000313" key="2">
    <source>
        <dbReference type="EMBL" id="MBS2214028.1"/>
    </source>
</evidence>
<feature type="transmembrane region" description="Helical" evidence="1">
    <location>
        <begin position="17"/>
        <end position="37"/>
    </location>
</feature>
<reference evidence="2 3" key="1">
    <citation type="journal article" date="2014" name="Int. J. Syst. Evol. Microbiol.">
        <title>Carboxylicivirga gen. nov. in the family Marinilabiliaceae with two novel species, Carboxylicivirga mesophila sp. nov. and Carboxylicivirga taeanensis sp. nov., and reclassification of Cytophaga fermentans as Saccharicrinis fermentans gen. nov., comb. nov.</title>
        <authorList>
            <person name="Yang S.H."/>
            <person name="Seo H.S."/>
            <person name="Woo J.H."/>
            <person name="Oh H.M."/>
            <person name="Jang H."/>
            <person name="Lee J.H."/>
            <person name="Kim S.J."/>
            <person name="Kwon K.K."/>
        </authorList>
    </citation>
    <scope>NUCLEOTIDE SEQUENCE [LARGE SCALE GENOMIC DNA]</scope>
    <source>
        <strain evidence="2 3">JCM 18290</strain>
    </source>
</reference>
<keyword evidence="1" id="KW-0472">Membrane</keyword>
<organism evidence="2 3">
    <name type="scientific">Carboxylicivirga mesophila</name>
    <dbReference type="NCBI Taxonomy" id="1166478"/>
    <lineage>
        <taxon>Bacteria</taxon>
        <taxon>Pseudomonadati</taxon>
        <taxon>Bacteroidota</taxon>
        <taxon>Bacteroidia</taxon>
        <taxon>Marinilabiliales</taxon>
        <taxon>Marinilabiliaceae</taxon>
        <taxon>Carboxylicivirga</taxon>
    </lineage>
</organism>
<dbReference type="RefSeq" id="WP_212232015.1">
    <property type="nucleotide sequence ID" value="NZ_JAGUCN010000051.1"/>
</dbReference>
<comment type="caution">
    <text evidence="2">The sequence shown here is derived from an EMBL/GenBank/DDBJ whole genome shotgun (WGS) entry which is preliminary data.</text>
</comment>
<feature type="transmembrane region" description="Helical" evidence="1">
    <location>
        <begin position="101"/>
        <end position="121"/>
    </location>
</feature>
<evidence type="ECO:0008006" key="4">
    <source>
        <dbReference type="Google" id="ProtNLM"/>
    </source>
</evidence>
<keyword evidence="1" id="KW-0812">Transmembrane</keyword>
<evidence type="ECO:0000256" key="1">
    <source>
        <dbReference type="SAM" id="Phobius"/>
    </source>
</evidence>
<dbReference type="Proteomes" id="UP000721861">
    <property type="component" value="Unassembled WGS sequence"/>
</dbReference>